<protein>
    <submittedName>
        <fullName evidence="3">Uncharacterized protein</fullName>
    </submittedName>
</protein>
<evidence type="ECO:0000256" key="2">
    <source>
        <dbReference type="SAM" id="MobiDB-lite"/>
    </source>
</evidence>
<feature type="compositionally biased region" description="Basic residues" evidence="2">
    <location>
        <begin position="469"/>
        <end position="483"/>
    </location>
</feature>
<evidence type="ECO:0000256" key="1">
    <source>
        <dbReference type="SAM" id="Coils"/>
    </source>
</evidence>
<feature type="compositionally biased region" description="Low complexity" evidence="2">
    <location>
        <begin position="414"/>
        <end position="451"/>
    </location>
</feature>
<name>R7SHJ2_CONPW</name>
<dbReference type="AlphaFoldDB" id="R7SHJ2"/>
<proteinExistence type="predicted"/>
<feature type="coiled-coil region" evidence="1">
    <location>
        <begin position="149"/>
        <end position="176"/>
    </location>
</feature>
<keyword evidence="4" id="KW-1185">Reference proteome</keyword>
<sequence>MPAHGDQRYSKTLLKKAATGTRKPTCRRFAVSHVTKTPNERAALKLERLTRRHELNAELKAAQLEVMERARQMHQKYRRHSVGWYFEAILQQARADGKKRDLNPWNAFLHVKTRELNDALPPDAKRLTASERSAELKALWAEIPLEERAEFTKEMVDELEKHRQNKEDTVHNFSLQAFHDAQSTLVACADQLNRMAGRTDTRVMLMAVRSDNEHVLTPYFYASDVSLPTYFHALTRYTPQEFLSKLESCTISGLIGLIHNSRDEYVLLKKQVALLILTKLRKAANFQFTRMEYVHFDTAVTEKFGVVVVNWPFKTFACLSSYSSIPELKVLLSAWETGTTSFHKLSPQEWKEWLAEQTRKRMEEANGMTTSQPESSLSESSSPEPSLTEPSPAASSPATSSSSSPAAPSPPALLQPSVFSQSAPPQAAAMQSTRPSPARLSASSLSSSSPAVETNVQFIMSGPDGKAIKQPRVKAPRKPRKKATASATTPEASPAGQPGYSPANTFGVAANIGQVASPVDQQVFNLVPAFGGEQNIGYGSAMLPGQQSFGQYLSPAGEQGVGLQFLSNNQQTYDFMDTGFESSHMQLYTIPNDNTSETISLDQSSPFTHSL</sequence>
<organism evidence="3 4">
    <name type="scientific">Coniophora puteana (strain RWD-64-598)</name>
    <name type="common">Brown rot fungus</name>
    <dbReference type="NCBI Taxonomy" id="741705"/>
    <lineage>
        <taxon>Eukaryota</taxon>
        <taxon>Fungi</taxon>
        <taxon>Dikarya</taxon>
        <taxon>Basidiomycota</taxon>
        <taxon>Agaricomycotina</taxon>
        <taxon>Agaricomycetes</taxon>
        <taxon>Agaricomycetidae</taxon>
        <taxon>Boletales</taxon>
        <taxon>Coniophorineae</taxon>
        <taxon>Coniophoraceae</taxon>
        <taxon>Coniophora</taxon>
    </lineage>
</organism>
<evidence type="ECO:0000313" key="4">
    <source>
        <dbReference type="Proteomes" id="UP000053558"/>
    </source>
</evidence>
<dbReference type="GeneID" id="19204195"/>
<evidence type="ECO:0000313" key="3">
    <source>
        <dbReference type="EMBL" id="EIW74539.1"/>
    </source>
</evidence>
<feature type="compositionally biased region" description="Low complexity" evidence="2">
    <location>
        <begin position="484"/>
        <end position="495"/>
    </location>
</feature>
<dbReference type="EMBL" id="JH711591">
    <property type="protein sequence ID" value="EIW74539.1"/>
    <property type="molecule type" value="Genomic_DNA"/>
</dbReference>
<reference evidence="4" key="1">
    <citation type="journal article" date="2012" name="Science">
        <title>The Paleozoic origin of enzymatic lignin decomposition reconstructed from 31 fungal genomes.</title>
        <authorList>
            <person name="Floudas D."/>
            <person name="Binder M."/>
            <person name="Riley R."/>
            <person name="Barry K."/>
            <person name="Blanchette R.A."/>
            <person name="Henrissat B."/>
            <person name="Martinez A.T."/>
            <person name="Otillar R."/>
            <person name="Spatafora J.W."/>
            <person name="Yadav J.S."/>
            <person name="Aerts A."/>
            <person name="Benoit I."/>
            <person name="Boyd A."/>
            <person name="Carlson A."/>
            <person name="Copeland A."/>
            <person name="Coutinho P.M."/>
            <person name="de Vries R.P."/>
            <person name="Ferreira P."/>
            <person name="Findley K."/>
            <person name="Foster B."/>
            <person name="Gaskell J."/>
            <person name="Glotzer D."/>
            <person name="Gorecki P."/>
            <person name="Heitman J."/>
            <person name="Hesse C."/>
            <person name="Hori C."/>
            <person name="Igarashi K."/>
            <person name="Jurgens J.A."/>
            <person name="Kallen N."/>
            <person name="Kersten P."/>
            <person name="Kohler A."/>
            <person name="Kuees U."/>
            <person name="Kumar T.K.A."/>
            <person name="Kuo A."/>
            <person name="LaButti K."/>
            <person name="Larrondo L.F."/>
            <person name="Lindquist E."/>
            <person name="Ling A."/>
            <person name="Lombard V."/>
            <person name="Lucas S."/>
            <person name="Lundell T."/>
            <person name="Martin R."/>
            <person name="McLaughlin D.J."/>
            <person name="Morgenstern I."/>
            <person name="Morin E."/>
            <person name="Murat C."/>
            <person name="Nagy L.G."/>
            <person name="Nolan M."/>
            <person name="Ohm R.A."/>
            <person name="Patyshakuliyeva A."/>
            <person name="Rokas A."/>
            <person name="Ruiz-Duenas F.J."/>
            <person name="Sabat G."/>
            <person name="Salamov A."/>
            <person name="Samejima M."/>
            <person name="Schmutz J."/>
            <person name="Slot J.C."/>
            <person name="St John F."/>
            <person name="Stenlid J."/>
            <person name="Sun H."/>
            <person name="Sun S."/>
            <person name="Syed K."/>
            <person name="Tsang A."/>
            <person name="Wiebenga A."/>
            <person name="Young D."/>
            <person name="Pisabarro A."/>
            <person name="Eastwood D.C."/>
            <person name="Martin F."/>
            <person name="Cullen D."/>
            <person name="Grigoriev I.V."/>
            <person name="Hibbett D.S."/>
        </authorList>
    </citation>
    <scope>NUCLEOTIDE SEQUENCE [LARGE SCALE GENOMIC DNA]</scope>
    <source>
        <strain evidence="4">RWD-64-598 SS2</strain>
    </source>
</reference>
<feature type="region of interest" description="Disordered" evidence="2">
    <location>
        <begin position="363"/>
        <end position="500"/>
    </location>
</feature>
<accession>R7SHJ2</accession>
<keyword evidence="1" id="KW-0175">Coiled coil</keyword>
<dbReference type="InterPro" id="IPR036910">
    <property type="entry name" value="HMG_box_dom_sf"/>
</dbReference>
<feature type="compositionally biased region" description="Low complexity" evidence="2">
    <location>
        <begin position="369"/>
        <end position="406"/>
    </location>
</feature>
<dbReference type="OrthoDB" id="3267359at2759"/>
<gene>
    <name evidence="3" type="ORF">CONPUDRAFT_159833</name>
</gene>
<dbReference type="KEGG" id="cput:CONPUDRAFT_159833"/>
<dbReference type="SUPFAM" id="SSF47095">
    <property type="entry name" value="HMG-box"/>
    <property type="match status" value="1"/>
</dbReference>
<dbReference type="Proteomes" id="UP000053558">
    <property type="component" value="Unassembled WGS sequence"/>
</dbReference>
<dbReference type="RefSeq" id="XP_007775158.1">
    <property type="nucleotide sequence ID" value="XM_007776968.1"/>
</dbReference>